<sequence>MIDLQNKAESLASRTPGHSVDKRRRSCAGAHWALLVLAWFGVMGEAMADSISSETWYQVWLKGERIGYVRSVRNETDREIRHQETFSVSLKRATDPVRIWTEETHIESPQGKPLGFELNQRLGDSVAQARGQWQQDHWQVEQSDGLQWRQVATTIPADALLTEGSERLIRAARDAGEKEVRYAMFDPSSLSVVQVALTLGDLETVQSPTGPIKAYRVDQMMRMAGASLASTEWQDATGEMRYSRMPMLGTELELVLSTQAEATPEAIGGDLFHLTSLPAPRVLSVRERSAPMRYWLKVDGQVELPEQAGEQRARRVDAKHCELPDGASTRCFRIDIDAPNFRDQTIAAPELKTPSSWVQSDDPKIVAFATKKAQSAKTDSERMQLLTHAVSARLADKNLASAYASASEAFADRSGDCTEHALLLAAAGRALGIPTRIAAGLAYTNEFAGSSRVFVPHAWTQAFIDGRWQSFDAALGQYDSGHLLLAVGNGDPGMYFGSLNALGSLAIARIGKGRATP</sequence>
<dbReference type="EMBL" id="CP027860">
    <property type="protein sequence ID" value="AVP98144.1"/>
    <property type="molecule type" value="Genomic_DNA"/>
</dbReference>
<reference evidence="3 4" key="1">
    <citation type="submission" date="2018-03" db="EMBL/GenBank/DDBJ databases">
        <title>Ahniella affigens gen. nov., sp. nov., a gammaproteobacterium isolated from sandy soil near a stream.</title>
        <authorList>
            <person name="Ko Y."/>
            <person name="Kim J.-H."/>
        </authorList>
    </citation>
    <scope>NUCLEOTIDE SEQUENCE [LARGE SCALE GENOMIC DNA]</scope>
    <source>
        <strain evidence="3 4">D13</strain>
    </source>
</reference>
<dbReference type="Gene3D" id="3.10.620.30">
    <property type="match status" value="1"/>
</dbReference>
<dbReference type="OrthoDB" id="9804872at2"/>
<proteinExistence type="predicted"/>
<dbReference type="InterPro" id="IPR038765">
    <property type="entry name" value="Papain-like_cys_pep_sf"/>
</dbReference>
<accession>A0A2P1PTG8</accession>
<evidence type="ECO:0000259" key="2">
    <source>
        <dbReference type="SMART" id="SM00460"/>
    </source>
</evidence>
<evidence type="ECO:0000313" key="3">
    <source>
        <dbReference type="EMBL" id="AVP98144.1"/>
    </source>
</evidence>
<evidence type="ECO:0000313" key="4">
    <source>
        <dbReference type="Proteomes" id="UP000241074"/>
    </source>
</evidence>
<dbReference type="Proteomes" id="UP000241074">
    <property type="component" value="Chromosome"/>
</dbReference>
<organism evidence="3 4">
    <name type="scientific">Ahniella affigens</name>
    <dbReference type="NCBI Taxonomy" id="2021234"/>
    <lineage>
        <taxon>Bacteria</taxon>
        <taxon>Pseudomonadati</taxon>
        <taxon>Pseudomonadota</taxon>
        <taxon>Gammaproteobacteria</taxon>
        <taxon>Lysobacterales</taxon>
        <taxon>Rhodanobacteraceae</taxon>
        <taxon>Ahniella</taxon>
    </lineage>
</organism>
<gene>
    <name evidence="3" type="ORF">C7S18_13495</name>
</gene>
<dbReference type="PANTHER" id="PTHR33490">
    <property type="entry name" value="BLR5614 PROTEIN-RELATED"/>
    <property type="match status" value="1"/>
</dbReference>
<dbReference type="Pfam" id="PF01841">
    <property type="entry name" value="Transglut_core"/>
    <property type="match status" value="1"/>
</dbReference>
<dbReference type="SMART" id="SM00460">
    <property type="entry name" value="TGc"/>
    <property type="match status" value="1"/>
</dbReference>
<keyword evidence="4" id="KW-1185">Reference proteome</keyword>
<evidence type="ECO:0000256" key="1">
    <source>
        <dbReference type="SAM" id="MobiDB-lite"/>
    </source>
</evidence>
<dbReference type="SUPFAM" id="SSF54001">
    <property type="entry name" value="Cysteine proteinases"/>
    <property type="match status" value="1"/>
</dbReference>
<dbReference type="KEGG" id="xba:C7S18_13495"/>
<dbReference type="PANTHER" id="PTHR33490:SF3">
    <property type="entry name" value="CONSERVED INTEGRAL MEMBRANE PROTEIN"/>
    <property type="match status" value="1"/>
</dbReference>
<dbReference type="AlphaFoldDB" id="A0A2P1PTG8"/>
<protein>
    <recommendedName>
        <fullName evidence="2">Transglutaminase-like domain-containing protein</fullName>
    </recommendedName>
</protein>
<feature type="region of interest" description="Disordered" evidence="1">
    <location>
        <begin position="1"/>
        <end position="22"/>
    </location>
</feature>
<reference evidence="3 4" key="2">
    <citation type="submission" date="2018-03" db="EMBL/GenBank/DDBJ databases">
        <authorList>
            <person name="Keele B.F."/>
        </authorList>
    </citation>
    <scope>NUCLEOTIDE SEQUENCE [LARGE SCALE GENOMIC DNA]</scope>
    <source>
        <strain evidence="3 4">D13</strain>
    </source>
</reference>
<feature type="domain" description="Transglutaminase-like" evidence="2">
    <location>
        <begin position="409"/>
        <end position="475"/>
    </location>
</feature>
<name>A0A2P1PTG8_9GAMM</name>
<dbReference type="InterPro" id="IPR002931">
    <property type="entry name" value="Transglutaminase-like"/>
</dbReference>